<evidence type="ECO:0000313" key="5">
    <source>
        <dbReference type="EMBL" id="MBB2890806.1"/>
    </source>
</evidence>
<dbReference type="SUPFAM" id="SSF116734">
    <property type="entry name" value="DNA methylase specificity domain"/>
    <property type="match status" value="1"/>
</dbReference>
<proteinExistence type="inferred from homology"/>
<dbReference type="InterPro" id="IPR000055">
    <property type="entry name" value="Restrct_endonuc_typeI_TRD"/>
</dbReference>
<comment type="similarity">
    <text evidence="1">Belongs to the type-I restriction system S methylase family.</text>
</comment>
<dbReference type="AlphaFoldDB" id="A0A839N593"/>
<evidence type="ECO:0000256" key="1">
    <source>
        <dbReference type="ARBA" id="ARBA00010923"/>
    </source>
</evidence>
<dbReference type="RefSeq" id="WP_183319159.1">
    <property type="nucleotide sequence ID" value="NZ_JACHVQ010000001.1"/>
</dbReference>
<comment type="caution">
    <text evidence="5">The sequence shown here is derived from an EMBL/GenBank/DDBJ whole genome shotgun (WGS) entry which is preliminary data.</text>
</comment>
<evidence type="ECO:0000313" key="6">
    <source>
        <dbReference type="Proteomes" id="UP000559182"/>
    </source>
</evidence>
<keyword evidence="6" id="KW-1185">Reference proteome</keyword>
<evidence type="ECO:0000256" key="2">
    <source>
        <dbReference type="ARBA" id="ARBA00022747"/>
    </source>
</evidence>
<dbReference type="CDD" id="cd17262">
    <property type="entry name" value="RMtype1_S_Aco12261I-TRD2-CR2"/>
    <property type="match status" value="1"/>
</dbReference>
<keyword evidence="3" id="KW-0238">DNA-binding</keyword>
<dbReference type="Pfam" id="PF01420">
    <property type="entry name" value="Methylase_S"/>
    <property type="match status" value="1"/>
</dbReference>
<name>A0A839N593_9MICO</name>
<organism evidence="5 6">
    <name type="scientific">Flexivirga oryzae</name>
    <dbReference type="NCBI Taxonomy" id="1794944"/>
    <lineage>
        <taxon>Bacteria</taxon>
        <taxon>Bacillati</taxon>
        <taxon>Actinomycetota</taxon>
        <taxon>Actinomycetes</taxon>
        <taxon>Micrococcales</taxon>
        <taxon>Dermacoccaceae</taxon>
        <taxon>Flexivirga</taxon>
    </lineage>
</organism>
<dbReference type="EC" id="3.1.21.3" evidence="5"/>
<keyword evidence="5" id="KW-0378">Hydrolase</keyword>
<dbReference type="GO" id="GO:0009035">
    <property type="term" value="F:type I site-specific deoxyribonuclease activity"/>
    <property type="evidence" value="ECO:0007669"/>
    <property type="project" value="UniProtKB-EC"/>
</dbReference>
<dbReference type="EMBL" id="JACHVQ010000001">
    <property type="protein sequence ID" value="MBB2890806.1"/>
    <property type="molecule type" value="Genomic_DNA"/>
</dbReference>
<protein>
    <submittedName>
        <fullName evidence="5">Type I restriction enzyme S subunit</fullName>
        <ecNumber evidence="5">3.1.21.3</ecNumber>
    </submittedName>
</protein>
<dbReference type="GO" id="GO:0003677">
    <property type="term" value="F:DNA binding"/>
    <property type="evidence" value="ECO:0007669"/>
    <property type="project" value="UniProtKB-KW"/>
</dbReference>
<dbReference type="GO" id="GO:0009307">
    <property type="term" value="P:DNA restriction-modification system"/>
    <property type="evidence" value="ECO:0007669"/>
    <property type="project" value="UniProtKB-KW"/>
</dbReference>
<dbReference type="InterPro" id="IPR044946">
    <property type="entry name" value="Restrct_endonuc_typeI_TRD_sf"/>
</dbReference>
<accession>A0A839N593</accession>
<dbReference type="Proteomes" id="UP000559182">
    <property type="component" value="Unassembled WGS sequence"/>
</dbReference>
<keyword evidence="2" id="KW-0680">Restriction system</keyword>
<reference evidence="5 6" key="1">
    <citation type="submission" date="2020-08" db="EMBL/GenBank/DDBJ databases">
        <title>Sequencing the genomes of 1000 actinobacteria strains.</title>
        <authorList>
            <person name="Klenk H.-P."/>
        </authorList>
    </citation>
    <scope>NUCLEOTIDE SEQUENCE [LARGE SCALE GENOMIC DNA]</scope>
    <source>
        <strain evidence="5 6">DSM 105369</strain>
    </source>
</reference>
<gene>
    <name evidence="5" type="ORF">FHU39_000790</name>
</gene>
<evidence type="ECO:0000256" key="3">
    <source>
        <dbReference type="ARBA" id="ARBA00023125"/>
    </source>
</evidence>
<feature type="domain" description="Type I restriction modification DNA specificity" evidence="4">
    <location>
        <begin position="1"/>
        <end position="156"/>
    </location>
</feature>
<dbReference type="Gene3D" id="3.90.220.20">
    <property type="entry name" value="DNA methylase specificity domains"/>
    <property type="match status" value="1"/>
</dbReference>
<sequence>MSTWRPVAVSELAENFDRFRVPIKSSDRVVGTTPYYGASGVIDWVEGQTHDGRYLLVAEDGENLRSRSTPIAFTTRGQIWVNNHAHVLRCPTPEETEFLGYALNLADIGGYLTGSAQPKLSRRALDSIILNVPPVAERIAIAEVLGALDNKIAANRRVADQSRELAALMVSAVEPRVPLADLADAKRSTVNPTAFGNDPVLHFSLPACDVGVPERVADPSEIKSAKFELVDPCVLVSKLNPRIPRIWDVTAVPDMRCFASTEFVVLHPTDGTTSVLAAALDDPRFSVALRGKVAGTSGSHQRVKPAELMATEVADVRTLPTETAESIGRLGELRASIVEENETLAATRDGLLPLLMSGKLRVKDAEKQVGEVV</sequence>
<evidence type="ECO:0000259" key="4">
    <source>
        <dbReference type="Pfam" id="PF01420"/>
    </source>
</evidence>